<dbReference type="GO" id="GO:0046872">
    <property type="term" value="F:metal ion binding"/>
    <property type="evidence" value="ECO:0007669"/>
    <property type="project" value="InterPro"/>
</dbReference>
<gene>
    <name evidence="3" type="ORF">GCM10011379_10490</name>
</gene>
<dbReference type="PROSITE" id="PS50975">
    <property type="entry name" value="ATP_GRASP"/>
    <property type="match status" value="1"/>
</dbReference>
<keyword evidence="4" id="KW-1185">Reference proteome</keyword>
<protein>
    <recommendedName>
        <fullName evidence="2">ATP-grasp domain-containing protein</fullName>
    </recommendedName>
</protein>
<comment type="caution">
    <text evidence="3">The sequence shown here is derived from an EMBL/GenBank/DDBJ whole genome shotgun (WGS) entry which is preliminary data.</text>
</comment>
<dbReference type="GO" id="GO:0018169">
    <property type="term" value="F:ribosomal S6-glutamic acid ligase activity"/>
    <property type="evidence" value="ECO:0007669"/>
    <property type="project" value="TreeGrafter"/>
</dbReference>
<dbReference type="Pfam" id="PF14398">
    <property type="entry name" value="ATPgrasp_YheCD"/>
    <property type="match status" value="1"/>
</dbReference>
<dbReference type="InterPro" id="IPR047778">
    <property type="entry name" value="STM4014-like"/>
</dbReference>
<keyword evidence="1" id="KW-0547">Nucleotide-binding</keyword>
<organism evidence="3 4">
    <name type="scientific">Filimonas zeae</name>
    <dbReference type="NCBI Taxonomy" id="1737353"/>
    <lineage>
        <taxon>Bacteria</taxon>
        <taxon>Pseudomonadati</taxon>
        <taxon>Bacteroidota</taxon>
        <taxon>Chitinophagia</taxon>
        <taxon>Chitinophagales</taxon>
        <taxon>Chitinophagaceae</taxon>
        <taxon>Filimonas</taxon>
    </lineage>
</organism>
<proteinExistence type="predicted"/>
<sequence length="362" mass="40089">MALVLIGNPENRRAVFFAEAAARVADDAVVVIAYEHWLAGKALPAIPAGSIIKIDSPGENATVRKQLIQKGSGLPETGYESGMIHNLKSWYAGYCLLLDEIIEKLPANRHYYMNAVADIQLMFNKPACQHVLLQKGVPVPRQLPQVHNYTALLTAMQQQRMPQVFIKPSHASSASGVIAFRKNGNRVQAVTSVEMDNTSGHLRLFNSLKVRTYRDEAEIAAMINLIIQEGAHAEEWIPKATLNDRYFDIRVLVINGQARHTVLRTSKGVITNLHLGNKRGDMQDFINSMGQTALDAAHRLAEQVAACFPQSLYMGVDILPAANRRDMYVLEVNAFGDLLPGLLHNNENCCEAEINAMLTRNL</sequence>
<evidence type="ECO:0000256" key="1">
    <source>
        <dbReference type="PROSITE-ProRule" id="PRU00409"/>
    </source>
</evidence>
<evidence type="ECO:0000313" key="4">
    <source>
        <dbReference type="Proteomes" id="UP000627292"/>
    </source>
</evidence>
<dbReference type="Proteomes" id="UP000627292">
    <property type="component" value="Unassembled WGS sequence"/>
</dbReference>
<dbReference type="GO" id="GO:0005524">
    <property type="term" value="F:ATP binding"/>
    <property type="evidence" value="ECO:0007669"/>
    <property type="project" value="UniProtKB-UniRule"/>
</dbReference>
<reference evidence="3" key="2">
    <citation type="submission" date="2020-09" db="EMBL/GenBank/DDBJ databases">
        <authorList>
            <person name="Sun Q."/>
            <person name="Zhou Y."/>
        </authorList>
    </citation>
    <scope>NUCLEOTIDE SEQUENCE</scope>
    <source>
        <strain evidence="3">CGMCC 1.15290</strain>
    </source>
</reference>
<dbReference type="AlphaFoldDB" id="A0A917MSE6"/>
<dbReference type="Gene3D" id="3.30.470.20">
    <property type="entry name" value="ATP-grasp fold, B domain"/>
    <property type="match status" value="1"/>
</dbReference>
<name>A0A917MSE6_9BACT</name>
<dbReference type="GO" id="GO:0005737">
    <property type="term" value="C:cytoplasm"/>
    <property type="evidence" value="ECO:0007669"/>
    <property type="project" value="TreeGrafter"/>
</dbReference>
<dbReference type="InterPro" id="IPR026838">
    <property type="entry name" value="YheC/D"/>
</dbReference>
<reference evidence="3" key="1">
    <citation type="journal article" date="2014" name="Int. J. Syst. Evol. Microbiol.">
        <title>Complete genome sequence of Corynebacterium casei LMG S-19264T (=DSM 44701T), isolated from a smear-ripened cheese.</title>
        <authorList>
            <consortium name="US DOE Joint Genome Institute (JGI-PGF)"/>
            <person name="Walter F."/>
            <person name="Albersmeier A."/>
            <person name="Kalinowski J."/>
            <person name="Ruckert C."/>
        </authorList>
    </citation>
    <scope>NUCLEOTIDE SEQUENCE</scope>
    <source>
        <strain evidence="3">CGMCC 1.15290</strain>
    </source>
</reference>
<evidence type="ECO:0000259" key="2">
    <source>
        <dbReference type="PROSITE" id="PS50975"/>
    </source>
</evidence>
<dbReference type="InterPro" id="IPR011761">
    <property type="entry name" value="ATP-grasp"/>
</dbReference>
<keyword evidence="1" id="KW-0067">ATP-binding</keyword>
<evidence type="ECO:0000313" key="3">
    <source>
        <dbReference type="EMBL" id="GGH61473.1"/>
    </source>
</evidence>
<dbReference type="NCBIfam" id="NF038074">
    <property type="entry name" value="fam_STM4014"/>
    <property type="match status" value="1"/>
</dbReference>
<feature type="domain" description="ATP-grasp" evidence="2">
    <location>
        <begin position="129"/>
        <end position="358"/>
    </location>
</feature>
<dbReference type="EMBL" id="BMIB01000001">
    <property type="protein sequence ID" value="GGH61473.1"/>
    <property type="molecule type" value="Genomic_DNA"/>
</dbReference>
<dbReference type="RefSeq" id="WP_188950915.1">
    <property type="nucleotide sequence ID" value="NZ_BMIB01000001.1"/>
</dbReference>
<dbReference type="PANTHER" id="PTHR21621:SF0">
    <property type="entry name" value="BETA-CITRYLGLUTAMATE SYNTHASE B-RELATED"/>
    <property type="match status" value="1"/>
</dbReference>
<dbReference type="GO" id="GO:0009432">
    <property type="term" value="P:SOS response"/>
    <property type="evidence" value="ECO:0007669"/>
    <property type="project" value="TreeGrafter"/>
</dbReference>
<dbReference type="SUPFAM" id="SSF56059">
    <property type="entry name" value="Glutathione synthetase ATP-binding domain-like"/>
    <property type="match status" value="1"/>
</dbReference>
<accession>A0A917MSE6</accession>
<dbReference type="PANTHER" id="PTHR21621">
    <property type="entry name" value="RIBOSOMAL PROTEIN S6 MODIFICATION PROTEIN"/>
    <property type="match status" value="1"/>
</dbReference>